<dbReference type="InterPro" id="IPR006867">
    <property type="entry name" value="DUF632"/>
</dbReference>
<evidence type="ECO:0000313" key="6">
    <source>
        <dbReference type="Proteomes" id="UP000634136"/>
    </source>
</evidence>
<reference evidence="5" key="1">
    <citation type="submission" date="2020-09" db="EMBL/GenBank/DDBJ databases">
        <title>Genome-Enabled Discovery of Anthraquinone Biosynthesis in Senna tora.</title>
        <authorList>
            <person name="Kang S.-H."/>
            <person name="Pandey R.P."/>
            <person name="Lee C.-M."/>
            <person name="Sim J.-S."/>
            <person name="Jeong J.-T."/>
            <person name="Choi B.-S."/>
            <person name="Jung M."/>
            <person name="Ginzburg D."/>
            <person name="Zhao K."/>
            <person name="Won S.Y."/>
            <person name="Oh T.-J."/>
            <person name="Yu Y."/>
            <person name="Kim N.-H."/>
            <person name="Lee O.R."/>
            <person name="Lee T.-H."/>
            <person name="Bashyal P."/>
            <person name="Kim T.-S."/>
            <person name="Lee W.-H."/>
            <person name="Kawkins C."/>
            <person name="Kim C.-K."/>
            <person name="Kim J.S."/>
            <person name="Ahn B.O."/>
            <person name="Rhee S.Y."/>
            <person name="Sohng J.K."/>
        </authorList>
    </citation>
    <scope>NUCLEOTIDE SEQUENCE</scope>
    <source>
        <tissue evidence="5">Leaf</tissue>
    </source>
</reference>
<dbReference type="OrthoDB" id="1893612at2759"/>
<feature type="coiled-coil region" evidence="1">
    <location>
        <begin position="606"/>
        <end position="637"/>
    </location>
</feature>
<dbReference type="Proteomes" id="UP000634136">
    <property type="component" value="Unassembled WGS sequence"/>
</dbReference>
<dbReference type="Pfam" id="PF04782">
    <property type="entry name" value="DUF632"/>
    <property type="match status" value="1"/>
</dbReference>
<sequence>MGCATSKKLSKEDDVVSFCRERKSLIKLALERRYALAEAHCKYNHSLYAVALAIRLFVARHSSSSSPFLLTFPSATTDSEPTPFLQHKPSSDSEPTCEGNPGVKQSKDNDDDDDELSDEEEPLCEHFYGDVGAPLSSPRRNYQWDFFNLFDVSSQVVSGLTQNTSEQGERVECGSRFVGENKATRTRDEDDTKLEPCGSKKLSDINGGIDGRELLEALKEVEDHFIKAYDSGKVVSRMLEAHRIPLHSGLDDIKGYKYVIFALGTESSKKLIRSITWNRSNSMRSSSGKSLLTSSSRSSSTWTDLSIDSYEDCGGMGSGSHSLTIERLYAWEKKLYEEVKAGEEIRKVFERKCSRFKNKKAIEDSLQLRDKSSVEAVELYTRILVSVRTAESISKRIQKLKDEELLPQLVELLNGLMKNWKMMLESHETQYQILNQVRFFNCPSYGKFCNGSHRLATIELEAELQNWRACFTAIVSAEKAYIEALHGWLSEFRVSEVEMYSWGMYSTLPYKINKPPLLVITHDWLAWLEKMPDKKVNFSIKSFSKDIQTLWVQQGKELRQKRKVDELSKEIDRRNIAFQREESKILGSECSEQEAEASVQTRIQYLSKKKDLLETYRKRLEAERAKHQSSLVETQNITLNAFESGLCSVFQALAEFSKASIKVYASLVNYSENAKLLLEGNGTLSGYSERRNYPFQYEISETQLHLCSQSSVNDHSSLLISEVLHNIPPNQQDSGALLLKLALLLLRKKQTNANSSPFKPLLCFTSGITFLLKKQYSNATTITVKMPATKPTNIVTPELLELLGSVNPGGSAAASRRWYRSTIAT</sequence>
<dbReference type="AlphaFoldDB" id="A0A834WN93"/>
<feature type="compositionally biased region" description="Acidic residues" evidence="2">
    <location>
        <begin position="109"/>
        <end position="122"/>
    </location>
</feature>
<evidence type="ECO:0000259" key="4">
    <source>
        <dbReference type="Pfam" id="PF04783"/>
    </source>
</evidence>
<evidence type="ECO:0000256" key="1">
    <source>
        <dbReference type="SAM" id="Coils"/>
    </source>
</evidence>
<evidence type="ECO:0000256" key="2">
    <source>
        <dbReference type="SAM" id="MobiDB-lite"/>
    </source>
</evidence>
<proteinExistence type="predicted"/>
<keyword evidence="6" id="KW-1185">Reference proteome</keyword>
<gene>
    <name evidence="5" type="ORF">G2W53_020161</name>
</gene>
<accession>A0A834WN93</accession>
<organism evidence="5 6">
    <name type="scientific">Senna tora</name>
    <dbReference type="NCBI Taxonomy" id="362788"/>
    <lineage>
        <taxon>Eukaryota</taxon>
        <taxon>Viridiplantae</taxon>
        <taxon>Streptophyta</taxon>
        <taxon>Embryophyta</taxon>
        <taxon>Tracheophyta</taxon>
        <taxon>Spermatophyta</taxon>
        <taxon>Magnoliopsida</taxon>
        <taxon>eudicotyledons</taxon>
        <taxon>Gunneridae</taxon>
        <taxon>Pentapetalae</taxon>
        <taxon>rosids</taxon>
        <taxon>fabids</taxon>
        <taxon>Fabales</taxon>
        <taxon>Fabaceae</taxon>
        <taxon>Caesalpinioideae</taxon>
        <taxon>Cassia clade</taxon>
        <taxon>Senna</taxon>
    </lineage>
</organism>
<dbReference type="PANTHER" id="PTHR21450">
    <property type="entry name" value="PROTEIN ALTERED PHOSPHATE STARVATION RESPONSE 1"/>
    <property type="match status" value="1"/>
</dbReference>
<dbReference type="PANTHER" id="PTHR21450:SF34">
    <property type="entry name" value="DUF632 DOMAIN-CONTAINING PROTEIN"/>
    <property type="match status" value="1"/>
</dbReference>
<feature type="domain" description="DUF630" evidence="4">
    <location>
        <begin position="1"/>
        <end position="61"/>
    </location>
</feature>
<dbReference type="EMBL" id="JAAIUW010000006">
    <property type="protein sequence ID" value="KAF7828997.1"/>
    <property type="molecule type" value="Genomic_DNA"/>
</dbReference>
<dbReference type="InterPro" id="IPR006868">
    <property type="entry name" value="DUF630"/>
</dbReference>
<keyword evidence="1" id="KW-0175">Coiled coil</keyword>
<feature type="region of interest" description="Disordered" evidence="2">
    <location>
        <begin position="281"/>
        <end position="302"/>
    </location>
</feature>
<name>A0A834WN93_9FABA</name>
<evidence type="ECO:0000259" key="3">
    <source>
        <dbReference type="Pfam" id="PF04782"/>
    </source>
</evidence>
<dbReference type="Pfam" id="PF04783">
    <property type="entry name" value="DUF630"/>
    <property type="match status" value="1"/>
</dbReference>
<evidence type="ECO:0000313" key="5">
    <source>
        <dbReference type="EMBL" id="KAF7828997.1"/>
    </source>
</evidence>
<feature type="domain" description="DUF632" evidence="3">
    <location>
        <begin position="214"/>
        <end position="548"/>
    </location>
</feature>
<comment type="caution">
    <text evidence="5">The sequence shown here is derived from an EMBL/GenBank/DDBJ whole genome shotgun (WGS) entry which is preliminary data.</text>
</comment>
<feature type="region of interest" description="Disordered" evidence="2">
    <location>
        <begin position="77"/>
        <end position="122"/>
    </location>
</feature>
<protein>
    <submittedName>
        <fullName evidence="5">Nitrate regulatory gene2 protein-like</fullName>
    </submittedName>
</protein>